<evidence type="ECO:0000256" key="2">
    <source>
        <dbReference type="ARBA" id="ARBA00022857"/>
    </source>
</evidence>
<dbReference type="InterPro" id="IPR051468">
    <property type="entry name" value="Fungal_SecMetab_SDRs"/>
</dbReference>
<dbReference type="PANTHER" id="PTHR43544">
    <property type="entry name" value="SHORT-CHAIN DEHYDROGENASE/REDUCTASE"/>
    <property type="match status" value="1"/>
</dbReference>
<dbReference type="Proteomes" id="UP001221142">
    <property type="component" value="Unassembled WGS sequence"/>
</dbReference>
<proteinExistence type="inferred from homology"/>
<evidence type="ECO:0000313" key="4">
    <source>
        <dbReference type="EMBL" id="KAJ7622063.1"/>
    </source>
</evidence>
<protein>
    <recommendedName>
        <fullName evidence="6">NAD(P)-binding protein</fullName>
    </recommendedName>
</protein>
<dbReference type="GO" id="GO:0005737">
    <property type="term" value="C:cytoplasm"/>
    <property type="evidence" value="ECO:0007669"/>
    <property type="project" value="TreeGrafter"/>
</dbReference>
<evidence type="ECO:0000256" key="3">
    <source>
        <dbReference type="ARBA" id="ARBA00023002"/>
    </source>
</evidence>
<organism evidence="4 5">
    <name type="scientific">Roridomyces roridus</name>
    <dbReference type="NCBI Taxonomy" id="1738132"/>
    <lineage>
        <taxon>Eukaryota</taxon>
        <taxon>Fungi</taxon>
        <taxon>Dikarya</taxon>
        <taxon>Basidiomycota</taxon>
        <taxon>Agaricomycotina</taxon>
        <taxon>Agaricomycetes</taxon>
        <taxon>Agaricomycetidae</taxon>
        <taxon>Agaricales</taxon>
        <taxon>Marasmiineae</taxon>
        <taxon>Mycenaceae</taxon>
        <taxon>Roridomyces</taxon>
    </lineage>
</organism>
<sequence>MPTKVVYLVSGSNRGIGQGLVTTLAKRPNAIVFAGARDPSAASLKELAAKHPNVYPVKLVLNDKQSNEAAAAYIVQTAGQLDVVIANAGIAKHFGTVADAPISEFKDHYEANTLGMVVLWQAVHKILVASPTGAPVFAYTSTIAGSIGAFVNMNSPTYGHSKAAANYIVKCLDAENPNLVAMAIHPGWVQTEMGNGGATASGLPAAPYTLDETVAGILGRIDGATREKCGGKFWNAVPVVGDPAASDNVTVFNPNCLNTSSSIFSLSLVSSHEHMDFFSYFQF</sequence>
<gene>
    <name evidence="4" type="ORF">FB45DRAFT_1090654</name>
</gene>
<keyword evidence="5" id="KW-1185">Reference proteome</keyword>
<evidence type="ECO:0000256" key="1">
    <source>
        <dbReference type="ARBA" id="ARBA00006484"/>
    </source>
</evidence>
<dbReference type="Pfam" id="PF00106">
    <property type="entry name" value="adh_short"/>
    <property type="match status" value="1"/>
</dbReference>
<comment type="similarity">
    <text evidence="1">Belongs to the short-chain dehydrogenases/reductases (SDR) family.</text>
</comment>
<evidence type="ECO:0000313" key="5">
    <source>
        <dbReference type="Proteomes" id="UP001221142"/>
    </source>
</evidence>
<dbReference type="GO" id="GO:0016491">
    <property type="term" value="F:oxidoreductase activity"/>
    <property type="evidence" value="ECO:0007669"/>
    <property type="project" value="UniProtKB-KW"/>
</dbReference>
<dbReference type="InterPro" id="IPR002347">
    <property type="entry name" value="SDR_fam"/>
</dbReference>
<dbReference type="InterPro" id="IPR036291">
    <property type="entry name" value="NAD(P)-bd_dom_sf"/>
</dbReference>
<accession>A0AAD7FJ52</accession>
<dbReference type="SUPFAM" id="SSF51735">
    <property type="entry name" value="NAD(P)-binding Rossmann-fold domains"/>
    <property type="match status" value="1"/>
</dbReference>
<evidence type="ECO:0008006" key="6">
    <source>
        <dbReference type="Google" id="ProtNLM"/>
    </source>
</evidence>
<dbReference type="AlphaFoldDB" id="A0AAD7FJ52"/>
<keyword evidence="2" id="KW-0521">NADP</keyword>
<dbReference type="PANTHER" id="PTHR43544:SF7">
    <property type="entry name" value="NADB-LER2"/>
    <property type="match status" value="1"/>
</dbReference>
<name>A0AAD7FJ52_9AGAR</name>
<reference evidence="4" key="1">
    <citation type="submission" date="2023-03" db="EMBL/GenBank/DDBJ databases">
        <title>Massive genome expansion in bonnet fungi (Mycena s.s.) driven by repeated elements and novel gene families across ecological guilds.</title>
        <authorList>
            <consortium name="Lawrence Berkeley National Laboratory"/>
            <person name="Harder C.B."/>
            <person name="Miyauchi S."/>
            <person name="Viragh M."/>
            <person name="Kuo A."/>
            <person name="Thoen E."/>
            <person name="Andreopoulos B."/>
            <person name="Lu D."/>
            <person name="Skrede I."/>
            <person name="Drula E."/>
            <person name="Henrissat B."/>
            <person name="Morin E."/>
            <person name="Kohler A."/>
            <person name="Barry K."/>
            <person name="LaButti K."/>
            <person name="Morin E."/>
            <person name="Salamov A."/>
            <person name="Lipzen A."/>
            <person name="Mereny Z."/>
            <person name="Hegedus B."/>
            <person name="Baldrian P."/>
            <person name="Stursova M."/>
            <person name="Weitz H."/>
            <person name="Taylor A."/>
            <person name="Grigoriev I.V."/>
            <person name="Nagy L.G."/>
            <person name="Martin F."/>
            <person name="Kauserud H."/>
        </authorList>
    </citation>
    <scope>NUCLEOTIDE SEQUENCE</scope>
    <source>
        <strain evidence="4">9284</strain>
    </source>
</reference>
<dbReference type="EMBL" id="JARKIF010000015">
    <property type="protein sequence ID" value="KAJ7622063.1"/>
    <property type="molecule type" value="Genomic_DNA"/>
</dbReference>
<keyword evidence="3" id="KW-0560">Oxidoreductase</keyword>
<dbReference type="PRINTS" id="PR00081">
    <property type="entry name" value="GDHRDH"/>
</dbReference>
<dbReference type="Gene3D" id="3.40.50.720">
    <property type="entry name" value="NAD(P)-binding Rossmann-like Domain"/>
    <property type="match status" value="1"/>
</dbReference>
<comment type="caution">
    <text evidence="4">The sequence shown here is derived from an EMBL/GenBank/DDBJ whole genome shotgun (WGS) entry which is preliminary data.</text>
</comment>